<name>A0A366MBT3_9EURY</name>
<proteinExistence type="predicted"/>
<comment type="caution">
    <text evidence="1">The sequence shown here is derived from an EMBL/GenBank/DDBJ whole genome shotgun (WGS) entry which is preliminary data.</text>
</comment>
<dbReference type="InterPro" id="IPR003735">
    <property type="entry name" value="Metal_Tscrpt_repr"/>
</dbReference>
<dbReference type="CDD" id="cd10160">
    <property type="entry name" value="CsoR-like_DUF156_3"/>
    <property type="match status" value="1"/>
</dbReference>
<gene>
    <name evidence="1" type="ORF">ALNOE001_07560</name>
</gene>
<keyword evidence="2" id="KW-1185">Reference proteome</keyword>
<dbReference type="Pfam" id="PF02583">
    <property type="entry name" value="Trns_repr_metal"/>
    <property type="match status" value="1"/>
</dbReference>
<dbReference type="Proteomes" id="UP000253099">
    <property type="component" value="Unassembled WGS sequence"/>
</dbReference>
<dbReference type="GO" id="GO:0046872">
    <property type="term" value="F:metal ion binding"/>
    <property type="evidence" value="ECO:0007669"/>
    <property type="project" value="InterPro"/>
</dbReference>
<dbReference type="GO" id="GO:0006355">
    <property type="term" value="P:regulation of DNA-templated transcription"/>
    <property type="evidence" value="ECO:0007669"/>
    <property type="project" value="InterPro"/>
</dbReference>
<evidence type="ECO:0008006" key="3">
    <source>
        <dbReference type="Google" id="ProtNLM"/>
    </source>
</evidence>
<protein>
    <recommendedName>
        <fullName evidence="3">Copper-sensing transcriptional repressor CsoR</fullName>
    </recommendedName>
</protein>
<reference evidence="1 2" key="1">
    <citation type="submission" date="2018-06" db="EMBL/GenBank/DDBJ databases">
        <title>Genomic insight into two independent archaeal endosymbiosis events.</title>
        <authorList>
            <person name="Lind A.E."/>
            <person name="Lewis W.H."/>
            <person name="Spang A."/>
            <person name="Guy L."/>
            <person name="Embley M.T."/>
            <person name="Ettema T.J.G."/>
        </authorList>
    </citation>
    <scope>NUCLEOTIDE SEQUENCE [LARGE SCALE GENOMIC DNA]</scope>
    <source>
        <strain evidence="1">NOE</strain>
    </source>
</reference>
<evidence type="ECO:0000313" key="1">
    <source>
        <dbReference type="EMBL" id="RBQ23691.1"/>
    </source>
</evidence>
<dbReference type="PANTHER" id="PTHR33677">
    <property type="entry name" value="TRANSCRIPTIONAL REPRESSOR FRMR-RELATED"/>
    <property type="match status" value="1"/>
</dbReference>
<dbReference type="EMBL" id="NIZT01000020">
    <property type="protein sequence ID" value="RBQ23691.1"/>
    <property type="molecule type" value="Genomic_DNA"/>
</dbReference>
<evidence type="ECO:0000313" key="2">
    <source>
        <dbReference type="Proteomes" id="UP000253099"/>
    </source>
</evidence>
<accession>A0A366MBT3</accession>
<dbReference type="AlphaFoldDB" id="A0A366MBT3"/>
<dbReference type="InterPro" id="IPR038390">
    <property type="entry name" value="Metal_Tscrpt_repr_sf"/>
</dbReference>
<dbReference type="Gene3D" id="1.20.58.1000">
    <property type="entry name" value="Metal-sensitive repressor, helix protomer"/>
    <property type="match status" value="1"/>
</dbReference>
<sequence length="90" mass="10143">MKKCMDSDNLHRRLKKIIGQLNGIDRMIDEDGPCEDILMQINASKSALHKVGQIVLEGHLNNCVKEGIESGDSNKIIKDFTKAVEYFARL</sequence>
<dbReference type="GO" id="GO:0003677">
    <property type="term" value="F:DNA binding"/>
    <property type="evidence" value="ECO:0007669"/>
    <property type="project" value="InterPro"/>
</dbReference>
<organism evidence="1 2">
    <name type="scientific">Candidatus Methanobinarius endosymbioticus</name>
    <dbReference type="NCBI Taxonomy" id="2006182"/>
    <lineage>
        <taxon>Archaea</taxon>
        <taxon>Methanobacteriati</taxon>
        <taxon>Methanobacteriota</taxon>
        <taxon>Methanomada group</taxon>
        <taxon>Methanobacteria</taxon>
        <taxon>Methanobacteriales</taxon>
        <taxon>Methanobacteriaceae</taxon>
        <taxon>Candidatus Methanobinarius</taxon>
    </lineage>
</organism>